<keyword evidence="3" id="KW-0121">Carboxypeptidase</keyword>
<gene>
    <name evidence="18" type="ORF">EV643_13330</name>
</gene>
<dbReference type="AlphaFoldDB" id="A0A4R6JCE9"/>
<evidence type="ECO:0000256" key="8">
    <source>
        <dbReference type="ARBA" id="ARBA00022833"/>
    </source>
</evidence>
<comment type="cofactor">
    <cofactor evidence="1">
        <name>Zn(2+)</name>
        <dbReference type="ChEBI" id="CHEBI:29105"/>
    </cofactor>
</comment>
<evidence type="ECO:0000256" key="3">
    <source>
        <dbReference type="ARBA" id="ARBA00022645"/>
    </source>
</evidence>
<evidence type="ECO:0000256" key="2">
    <source>
        <dbReference type="ARBA" id="ARBA00005988"/>
    </source>
</evidence>
<dbReference type="Gene3D" id="3.40.630.10">
    <property type="entry name" value="Zn peptidases"/>
    <property type="match status" value="1"/>
</dbReference>
<evidence type="ECO:0000256" key="7">
    <source>
        <dbReference type="ARBA" id="ARBA00022801"/>
    </source>
</evidence>
<dbReference type="PANTHER" id="PTHR11705:SF143">
    <property type="entry name" value="SLL0236 PROTEIN"/>
    <property type="match status" value="1"/>
</dbReference>
<keyword evidence="9" id="KW-0482">Metalloprotease</keyword>
<dbReference type="OrthoDB" id="5240362at2"/>
<evidence type="ECO:0000313" key="18">
    <source>
        <dbReference type="EMBL" id="TDO33232.1"/>
    </source>
</evidence>
<dbReference type="RefSeq" id="WP_133805360.1">
    <property type="nucleotide sequence ID" value="NZ_SNWQ01000033.1"/>
</dbReference>
<dbReference type="CDD" id="cd03859">
    <property type="entry name" value="M14_CPT"/>
    <property type="match status" value="1"/>
</dbReference>
<evidence type="ECO:0000256" key="6">
    <source>
        <dbReference type="ARBA" id="ARBA00022729"/>
    </source>
</evidence>
<keyword evidence="5" id="KW-0479">Metal-binding</keyword>
<evidence type="ECO:0000256" key="13">
    <source>
        <dbReference type="ARBA" id="ARBA00074273"/>
    </source>
</evidence>
<feature type="domain" description="Peptidase M14" evidence="17">
    <location>
        <begin position="109"/>
        <end position="416"/>
    </location>
</feature>
<dbReference type="FunFam" id="3.40.630.10:FF:000084">
    <property type="entry name" value="Carboxypeptidase B2"/>
    <property type="match status" value="1"/>
</dbReference>
<keyword evidence="6 16" id="KW-0732">Signal</keyword>
<dbReference type="SMART" id="SM00631">
    <property type="entry name" value="Zn_pept"/>
    <property type="match status" value="1"/>
</dbReference>
<dbReference type="GO" id="GO:0005615">
    <property type="term" value="C:extracellular space"/>
    <property type="evidence" value="ECO:0007669"/>
    <property type="project" value="TreeGrafter"/>
</dbReference>
<feature type="chain" id="PRO_5020614032" description="Zinc carboxypeptidase" evidence="16">
    <location>
        <begin position="26"/>
        <end position="1056"/>
    </location>
</feature>
<dbReference type="Pfam" id="PF20773">
    <property type="entry name" value="InhA-like_MAM"/>
    <property type="match status" value="2"/>
</dbReference>
<evidence type="ECO:0000256" key="16">
    <source>
        <dbReference type="SAM" id="SignalP"/>
    </source>
</evidence>
<dbReference type="GO" id="GO:0008270">
    <property type="term" value="F:zinc ion binding"/>
    <property type="evidence" value="ECO:0007669"/>
    <property type="project" value="InterPro"/>
</dbReference>
<comment type="catalytic activity">
    <reaction evidence="10">
        <text>Releases a C-terminal residue, which may be hydrophobic or positively charged.</text>
        <dbReference type="EC" id="3.4.17.18"/>
    </reaction>
</comment>
<dbReference type="PANTHER" id="PTHR11705">
    <property type="entry name" value="PROTEASE FAMILY M14 CARBOXYPEPTIDASE A,B"/>
    <property type="match status" value="1"/>
</dbReference>
<keyword evidence="19" id="KW-1185">Reference proteome</keyword>
<feature type="active site" description="Proton donor/acceptor" evidence="14">
    <location>
        <position position="379"/>
    </location>
</feature>
<reference evidence="18 19" key="1">
    <citation type="submission" date="2019-03" db="EMBL/GenBank/DDBJ databases">
        <title>Genomic Encyclopedia of Type Strains, Phase III (KMG-III): the genomes of soil and plant-associated and newly described type strains.</title>
        <authorList>
            <person name="Whitman W."/>
        </authorList>
    </citation>
    <scope>NUCLEOTIDE SEQUENCE [LARGE SCALE GENOMIC DNA]</scope>
    <source>
        <strain evidence="18 19">VKM Ac-2527</strain>
    </source>
</reference>
<evidence type="ECO:0000256" key="15">
    <source>
        <dbReference type="SAM" id="MobiDB-lite"/>
    </source>
</evidence>
<dbReference type="PROSITE" id="PS52035">
    <property type="entry name" value="PEPTIDASE_M14"/>
    <property type="match status" value="1"/>
</dbReference>
<evidence type="ECO:0000256" key="14">
    <source>
        <dbReference type="PROSITE-ProRule" id="PRU01379"/>
    </source>
</evidence>
<sequence>MSSKRTTVVFLAALALTFISLPVAAQQPDSELEMYTLEGSAGMISEAVPGLELAGLRHTAAGIKADAVLTRGQRAKLDASGVKVTVKRNSKGQSVSEQAAAQAQGGYNVYRSWDEPGGIRDELNAIAQRNPQLVKRVVLGRSVQGREIIGLKLTQGARDVPDGSRPAVLYSSLQHAREWISLEVNRRMLHHFIDAWRANDKEIRRLLKNTELWFVIAANPDGYQFAFDHERLWRKNLRDNNGDGQITVGDGVDPNRNFNEHWGYDNEGSSPDPADETYRGPSPASEPETRALAGLIDRVRPRFQSNLHSFGEWLLYPQGWQVGTPDADNPLYVALGGTDANPAIRGFNPGQSADTLYVTNGETTDYADTNAGTIAYTPELGEGVPGAGFVFPDDEALIQAEFEKTLSFHLGLARSAVDPDDPVSPVGINAEPFYLDQDDIDPQNGQQSLFDFRFAVSYGDPQEVRVLAKRSLGAVTLKYRIGDGPVQSAPTSEWTGGERYGPGNAKHYRVMRGTVTGTSAGDSVTVWFEGGGATSGSFTYKVASDTGRRVLIVAAEDYTGASPAKPGVTAPQYLSFYAAALDVNGVAYDVYDVDARGRTAPDNLGVLSHYDAVLWYTGDDVVTRELGWGPGNASRLAMQELLEVRDFLNDGGRVLYTGQRAGQQYTQALGTQLYDPFENRQCRADPTVLARCLALSGSGNSQGDPIEYFFGAAITTPGGGLDPATGDPFPISGIDDPLTGLALGRNGADSAQNQGIDSSFIATGDFLRVTDPAHSFPHLDSRPAARYESGIAGPFDPHSGQKFMWSDRADEAYKRLTRTITVPAAGATLSFWTSYNLELDFDYMIVEAHTVGQDNWTTLPDQNGHTSSDLSNDLACTNGWSNPNDPTNVLHPFLTRYQTFDPATGTCSNTGTTGTWHAANGSSSGWQQWQIDLAPYAGQQVEIAITALSDWGLQQFPGVFVDDIEVSTGEGTTSFEDDADPTDGWTVPGAPQDQLGIEGPNRNDWVRRAGLGISEGAAVATVDTVYLGFGFEGITGSATRNQVMDRLTDYLLRSTT</sequence>
<comment type="function">
    <text evidence="11">Carboxypeptidase that possesses the specificities of both mammalian Cpase A and B. Thus shows broad substrate specificity, being able to cleave Cbz-Gly-Leu, Cbz-Gly-Val, Cbz-Gly-Phe, Cbz-Gly-Lys and Bz-Gly-Arg in vitro.</text>
</comment>
<dbReference type="InterPro" id="IPR000834">
    <property type="entry name" value="Peptidase_M14"/>
</dbReference>
<evidence type="ECO:0000256" key="4">
    <source>
        <dbReference type="ARBA" id="ARBA00022670"/>
    </source>
</evidence>
<evidence type="ECO:0000256" key="5">
    <source>
        <dbReference type="ARBA" id="ARBA00022723"/>
    </source>
</evidence>
<dbReference type="Pfam" id="PF00246">
    <property type="entry name" value="Peptidase_M14"/>
    <property type="match status" value="1"/>
</dbReference>
<comment type="caution">
    <text evidence="18">The sequence shown here is derived from an EMBL/GenBank/DDBJ whole genome shotgun (WGS) entry which is preliminary data.</text>
</comment>
<dbReference type="Proteomes" id="UP000295388">
    <property type="component" value="Unassembled WGS sequence"/>
</dbReference>
<feature type="region of interest" description="Disordered" evidence="15">
    <location>
        <begin position="243"/>
        <end position="288"/>
    </location>
</feature>
<organism evidence="18 19">
    <name type="scientific">Kribbella caucasensis</name>
    <dbReference type="NCBI Taxonomy" id="2512215"/>
    <lineage>
        <taxon>Bacteria</taxon>
        <taxon>Bacillati</taxon>
        <taxon>Actinomycetota</taxon>
        <taxon>Actinomycetes</taxon>
        <taxon>Propionibacteriales</taxon>
        <taxon>Kribbellaceae</taxon>
        <taxon>Kribbella</taxon>
    </lineage>
</organism>
<dbReference type="EMBL" id="SNWQ01000033">
    <property type="protein sequence ID" value="TDO33232.1"/>
    <property type="molecule type" value="Genomic_DNA"/>
</dbReference>
<evidence type="ECO:0000313" key="19">
    <source>
        <dbReference type="Proteomes" id="UP000295388"/>
    </source>
</evidence>
<accession>A0A4R6JCE9</accession>
<keyword evidence="8" id="KW-0862">Zinc</keyword>
<dbReference type="GO" id="GO:0004181">
    <property type="term" value="F:metallocarboxypeptidase activity"/>
    <property type="evidence" value="ECO:0007669"/>
    <property type="project" value="InterPro"/>
</dbReference>
<keyword evidence="7" id="KW-0378">Hydrolase</keyword>
<evidence type="ECO:0000256" key="11">
    <source>
        <dbReference type="ARBA" id="ARBA00055464"/>
    </source>
</evidence>
<dbReference type="GO" id="GO:0006508">
    <property type="term" value="P:proteolysis"/>
    <property type="evidence" value="ECO:0007669"/>
    <property type="project" value="UniProtKB-KW"/>
</dbReference>
<comment type="similarity">
    <text evidence="2 14">Belongs to the peptidase M14 family.</text>
</comment>
<dbReference type="PRINTS" id="PR00765">
    <property type="entry name" value="CRBOXYPTASEA"/>
</dbReference>
<protein>
    <recommendedName>
        <fullName evidence="13">Zinc carboxypeptidase</fullName>
        <ecNumber evidence="12">3.4.17.18</ecNumber>
    </recommendedName>
</protein>
<evidence type="ECO:0000256" key="1">
    <source>
        <dbReference type="ARBA" id="ARBA00001947"/>
    </source>
</evidence>
<name>A0A4R6JCE9_9ACTN</name>
<evidence type="ECO:0000256" key="9">
    <source>
        <dbReference type="ARBA" id="ARBA00023049"/>
    </source>
</evidence>
<evidence type="ECO:0000256" key="10">
    <source>
        <dbReference type="ARBA" id="ARBA00050859"/>
    </source>
</evidence>
<keyword evidence="4" id="KW-0645">Protease</keyword>
<proteinExistence type="inferred from homology"/>
<dbReference type="EC" id="3.4.17.18" evidence="12"/>
<evidence type="ECO:0000256" key="12">
    <source>
        <dbReference type="ARBA" id="ARBA00066554"/>
    </source>
</evidence>
<feature type="signal peptide" evidence="16">
    <location>
        <begin position="1"/>
        <end position="25"/>
    </location>
</feature>
<dbReference type="SUPFAM" id="SSF53187">
    <property type="entry name" value="Zn-dependent exopeptidases"/>
    <property type="match status" value="1"/>
</dbReference>
<evidence type="ECO:0000259" key="17">
    <source>
        <dbReference type="PROSITE" id="PS52035"/>
    </source>
</evidence>
<dbReference type="InterPro" id="IPR033810">
    <property type="entry name" value="Carboxypeptidase_T"/>
</dbReference>